<keyword evidence="18" id="KW-1185">Reference proteome</keyword>
<evidence type="ECO:0000256" key="4">
    <source>
        <dbReference type="ARBA" id="ARBA00022670"/>
    </source>
</evidence>
<feature type="chain" id="PRO_5042854009" description="Metalloendopeptidase" evidence="14">
    <location>
        <begin position="16"/>
        <end position="412"/>
    </location>
</feature>
<evidence type="ECO:0000256" key="3">
    <source>
        <dbReference type="ARBA" id="ARBA00022536"/>
    </source>
</evidence>
<evidence type="ECO:0000256" key="13">
    <source>
        <dbReference type="RuleBase" id="RU361183"/>
    </source>
</evidence>
<keyword evidence="8 12" id="KW-0482">Metalloprotease</keyword>
<dbReference type="GO" id="GO:0018996">
    <property type="term" value="P:molting cycle, collagen and cuticulin-based cuticle"/>
    <property type="evidence" value="ECO:0007669"/>
    <property type="project" value="InterPro"/>
</dbReference>
<gene>
    <name evidence="17" type="ORF">PMAYCL1PPCAC_11583</name>
</gene>
<dbReference type="GO" id="GO:0008270">
    <property type="term" value="F:zinc ion binding"/>
    <property type="evidence" value="ECO:0007669"/>
    <property type="project" value="UniProtKB-UniRule"/>
</dbReference>
<feature type="domain" description="CUB" evidence="15">
    <location>
        <begin position="297"/>
        <end position="412"/>
    </location>
</feature>
<evidence type="ECO:0000256" key="12">
    <source>
        <dbReference type="PROSITE-ProRule" id="PRU01211"/>
    </source>
</evidence>
<keyword evidence="6 12" id="KW-0378">Hydrolase</keyword>
<dbReference type="GO" id="GO:0004222">
    <property type="term" value="F:metalloendopeptidase activity"/>
    <property type="evidence" value="ECO:0007669"/>
    <property type="project" value="UniProtKB-UniRule"/>
</dbReference>
<evidence type="ECO:0000256" key="9">
    <source>
        <dbReference type="ARBA" id="ARBA00023157"/>
    </source>
</evidence>
<proteinExistence type="predicted"/>
<comment type="subcellular location">
    <subcellularLocation>
        <location evidence="1">Secreted</location>
    </subcellularLocation>
</comment>
<dbReference type="InterPro" id="IPR006026">
    <property type="entry name" value="Peptidase_Metallo"/>
</dbReference>
<dbReference type="InterPro" id="IPR024079">
    <property type="entry name" value="MetalloPept_cat_dom_sf"/>
</dbReference>
<feature type="non-terminal residue" evidence="17">
    <location>
        <position position="412"/>
    </location>
</feature>
<dbReference type="GO" id="GO:0005576">
    <property type="term" value="C:extracellular region"/>
    <property type="evidence" value="ECO:0007669"/>
    <property type="project" value="UniProtKB-SubCell"/>
</dbReference>
<keyword evidence="3" id="KW-0245">EGF-like domain</keyword>
<name>A0AAN5C8B8_9BILA</name>
<feature type="binding site" evidence="12">
    <location>
        <position position="145"/>
    </location>
    <ligand>
        <name>Zn(2+)</name>
        <dbReference type="ChEBI" id="CHEBI:29105"/>
        <note>catalytic</note>
    </ligand>
</feature>
<dbReference type="PANTHER" id="PTHR10127">
    <property type="entry name" value="DISCOIDIN, CUB, EGF, LAMININ , AND ZINC METALLOPROTEASE DOMAIN CONTAINING"/>
    <property type="match status" value="1"/>
</dbReference>
<dbReference type="InterPro" id="IPR017050">
    <property type="entry name" value="Metallopeptidase_nem"/>
</dbReference>
<dbReference type="Gene3D" id="3.40.390.10">
    <property type="entry name" value="Collagenase (Catalytic Domain)"/>
    <property type="match status" value="1"/>
</dbReference>
<feature type="non-terminal residue" evidence="17">
    <location>
        <position position="1"/>
    </location>
</feature>
<evidence type="ECO:0000256" key="11">
    <source>
        <dbReference type="PROSITE-ProRule" id="PRU00059"/>
    </source>
</evidence>
<comment type="caution">
    <text evidence="11">Lacks conserved residue(s) required for the propagation of feature annotation.</text>
</comment>
<evidence type="ECO:0000256" key="14">
    <source>
        <dbReference type="SAM" id="SignalP"/>
    </source>
</evidence>
<evidence type="ECO:0000313" key="17">
    <source>
        <dbReference type="EMBL" id="GMR41388.1"/>
    </source>
</evidence>
<feature type="signal peptide" evidence="14">
    <location>
        <begin position="1"/>
        <end position="15"/>
    </location>
</feature>
<keyword evidence="9" id="KW-1015">Disulfide bond</keyword>
<evidence type="ECO:0000256" key="7">
    <source>
        <dbReference type="ARBA" id="ARBA00022833"/>
    </source>
</evidence>
<feature type="binding site" evidence="12">
    <location>
        <position position="149"/>
    </location>
    <ligand>
        <name>Zn(2+)</name>
        <dbReference type="ChEBI" id="CHEBI:29105"/>
        <note>catalytic</note>
    </ligand>
</feature>
<feature type="domain" description="Peptidase M12A" evidence="16">
    <location>
        <begin position="48"/>
        <end position="249"/>
    </location>
</feature>
<evidence type="ECO:0000313" key="18">
    <source>
        <dbReference type="Proteomes" id="UP001328107"/>
    </source>
</evidence>
<comment type="caution">
    <text evidence="17">The sequence shown here is derived from an EMBL/GenBank/DDBJ whole genome shotgun (WGS) entry which is preliminary data.</text>
</comment>
<keyword evidence="7 12" id="KW-0862">Zinc</keyword>
<protein>
    <recommendedName>
        <fullName evidence="13">Metalloendopeptidase</fullName>
        <ecNumber evidence="13">3.4.24.-</ecNumber>
    </recommendedName>
</protein>
<dbReference type="AlphaFoldDB" id="A0AAN5C8B8"/>
<evidence type="ECO:0000256" key="10">
    <source>
        <dbReference type="ARBA" id="ARBA00023180"/>
    </source>
</evidence>
<evidence type="ECO:0000256" key="1">
    <source>
        <dbReference type="ARBA" id="ARBA00004613"/>
    </source>
</evidence>
<dbReference type="PROSITE" id="PS01180">
    <property type="entry name" value="CUB"/>
    <property type="match status" value="1"/>
</dbReference>
<dbReference type="SMART" id="SM00235">
    <property type="entry name" value="ZnMc"/>
    <property type="match status" value="1"/>
</dbReference>
<comment type="cofactor">
    <cofactor evidence="12 13">
        <name>Zn(2+)</name>
        <dbReference type="ChEBI" id="CHEBI:29105"/>
    </cofactor>
    <text evidence="12 13">Binds 1 zinc ion per subunit.</text>
</comment>
<dbReference type="InterPro" id="IPR035914">
    <property type="entry name" value="Sperma_CUB_dom_sf"/>
</dbReference>
<dbReference type="EC" id="3.4.24.-" evidence="13"/>
<dbReference type="SUPFAM" id="SSF55486">
    <property type="entry name" value="Metalloproteases ('zincins'), catalytic domain"/>
    <property type="match status" value="1"/>
</dbReference>
<dbReference type="GO" id="GO:0006508">
    <property type="term" value="P:proteolysis"/>
    <property type="evidence" value="ECO:0007669"/>
    <property type="project" value="UniProtKB-KW"/>
</dbReference>
<evidence type="ECO:0000256" key="2">
    <source>
        <dbReference type="ARBA" id="ARBA00022525"/>
    </source>
</evidence>
<dbReference type="PRINTS" id="PR00480">
    <property type="entry name" value="ASTACIN"/>
</dbReference>
<organism evidence="17 18">
    <name type="scientific">Pristionchus mayeri</name>
    <dbReference type="NCBI Taxonomy" id="1317129"/>
    <lineage>
        <taxon>Eukaryota</taxon>
        <taxon>Metazoa</taxon>
        <taxon>Ecdysozoa</taxon>
        <taxon>Nematoda</taxon>
        <taxon>Chromadorea</taxon>
        <taxon>Rhabditida</taxon>
        <taxon>Rhabditina</taxon>
        <taxon>Diplogasteromorpha</taxon>
        <taxon>Diplogasteroidea</taxon>
        <taxon>Neodiplogasteridae</taxon>
        <taxon>Pristionchus</taxon>
    </lineage>
</organism>
<dbReference type="InterPro" id="IPR001506">
    <property type="entry name" value="Peptidase_M12A"/>
</dbReference>
<evidence type="ECO:0000259" key="15">
    <source>
        <dbReference type="PROSITE" id="PS01180"/>
    </source>
</evidence>
<dbReference type="Pfam" id="PF01400">
    <property type="entry name" value="Astacin"/>
    <property type="match status" value="1"/>
</dbReference>
<evidence type="ECO:0000256" key="6">
    <source>
        <dbReference type="ARBA" id="ARBA00022801"/>
    </source>
</evidence>
<dbReference type="Proteomes" id="UP001328107">
    <property type="component" value="Unassembled WGS sequence"/>
</dbReference>
<dbReference type="PANTHER" id="PTHR10127:SF862">
    <property type="entry name" value="ZINC METALLOPROTEINASE NAS-27"/>
    <property type="match status" value="1"/>
</dbReference>
<dbReference type="PIRSF" id="PIRSF036365">
    <property type="entry name" value="Astacin_nematoda"/>
    <property type="match status" value="1"/>
</dbReference>
<dbReference type="SUPFAM" id="SSF49854">
    <property type="entry name" value="Spermadhesin, CUB domain"/>
    <property type="match status" value="1"/>
</dbReference>
<keyword evidence="5 12" id="KW-0479">Metal-binding</keyword>
<dbReference type="PROSITE" id="PS51864">
    <property type="entry name" value="ASTACIN"/>
    <property type="match status" value="1"/>
</dbReference>
<keyword evidence="14" id="KW-0732">Signal</keyword>
<dbReference type="InterPro" id="IPR000859">
    <property type="entry name" value="CUB_dom"/>
</dbReference>
<evidence type="ECO:0000259" key="16">
    <source>
        <dbReference type="PROSITE" id="PS51864"/>
    </source>
</evidence>
<dbReference type="EMBL" id="BTRK01000003">
    <property type="protein sequence ID" value="GMR41388.1"/>
    <property type="molecule type" value="Genomic_DNA"/>
</dbReference>
<feature type="active site" evidence="12">
    <location>
        <position position="146"/>
    </location>
</feature>
<keyword evidence="4 12" id="KW-0645">Protease</keyword>
<evidence type="ECO:0000256" key="5">
    <source>
        <dbReference type="ARBA" id="ARBA00022723"/>
    </source>
</evidence>
<sequence>HVIAMLSSLLLVASATRQHEITALLPEEMEQNRHLNWWLYQSLRRSRRSIMREALRKWPTRSPIYYDLDDDIASDYELLWKIENVLSFFASRTCLDFKRGRKGRPTIQFVQGDGCYSFIGRQFRWKKQPISVGRPCDKHFGVMAHEIAHTLGLFHEQARFDRDDFITINTGNIGKDSIQQYDKSPLYSDTQGTRYEEGSVMHYSATINAVDKRRLSIIPRDANHVRTMGQRMKPTFMDLLEINRHYECTAHCPLPAPRCLYGGIRDPRRCDRCLCPDGFAGHFCQQIIQGSHRNPECGGLYQASHRWQEIRGSVHSFVSERGDFLFFPETCWWHVKAPIGRRLLVRLVYLESACSPACAYNNVELKTGPFEYTGYRFCCDSDLHRTLLTQDNHLVVGAYARIASTKFVVKFR</sequence>
<evidence type="ECO:0000256" key="8">
    <source>
        <dbReference type="ARBA" id="ARBA00023049"/>
    </source>
</evidence>
<accession>A0AAN5C8B8</accession>
<reference evidence="18" key="1">
    <citation type="submission" date="2022-10" db="EMBL/GenBank/DDBJ databases">
        <title>Genome assembly of Pristionchus species.</title>
        <authorList>
            <person name="Yoshida K."/>
            <person name="Sommer R.J."/>
        </authorList>
    </citation>
    <scope>NUCLEOTIDE SEQUENCE [LARGE SCALE GENOMIC DNA]</scope>
    <source>
        <strain evidence="18">RS5460</strain>
    </source>
</reference>
<keyword evidence="2" id="KW-0964">Secreted</keyword>
<keyword evidence="10" id="KW-0325">Glycoprotein</keyword>
<feature type="binding site" evidence="12">
    <location>
        <position position="155"/>
    </location>
    <ligand>
        <name>Zn(2+)</name>
        <dbReference type="ChEBI" id="CHEBI:29105"/>
        <note>catalytic</note>
    </ligand>
</feature>